<dbReference type="PROSITE" id="PS51257">
    <property type="entry name" value="PROKAR_LIPOPROTEIN"/>
    <property type="match status" value="1"/>
</dbReference>
<dbReference type="RefSeq" id="WP_377813946.1">
    <property type="nucleotide sequence ID" value="NZ_JBHRSJ010000016.1"/>
</dbReference>
<evidence type="ECO:0000313" key="1">
    <source>
        <dbReference type="EMBL" id="MFC2972303.1"/>
    </source>
</evidence>
<organism evidence="1 2">
    <name type="scientific">Azotobacter bryophylli</name>
    <dbReference type="NCBI Taxonomy" id="1986537"/>
    <lineage>
        <taxon>Bacteria</taxon>
        <taxon>Pseudomonadati</taxon>
        <taxon>Pseudomonadota</taxon>
        <taxon>Gammaproteobacteria</taxon>
        <taxon>Pseudomonadales</taxon>
        <taxon>Pseudomonadaceae</taxon>
        <taxon>Azotobacter</taxon>
    </lineage>
</organism>
<accession>A0ABV7ATD0</accession>
<gene>
    <name evidence="1" type="ORF">ACFOJE_08795</name>
</gene>
<comment type="caution">
    <text evidence="1">The sequence shown here is derived from an EMBL/GenBank/DDBJ whole genome shotgun (WGS) entry which is preliminary data.</text>
</comment>
<reference evidence="2" key="1">
    <citation type="journal article" date="2019" name="Int. J. Syst. Evol. Microbiol.">
        <title>The Global Catalogue of Microorganisms (GCM) 10K type strain sequencing project: providing services to taxonomists for standard genome sequencing and annotation.</title>
        <authorList>
            <consortium name="The Broad Institute Genomics Platform"/>
            <consortium name="The Broad Institute Genome Sequencing Center for Infectious Disease"/>
            <person name="Wu L."/>
            <person name="Ma J."/>
        </authorList>
    </citation>
    <scope>NUCLEOTIDE SEQUENCE [LARGE SCALE GENOMIC DNA]</scope>
    <source>
        <strain evidence="2">KCTC 62195</strain>
    </source>
</reference>
<dbReference type="Proteomes" id="UP001595457">
    <property type="component" value="Unassembled WGS sequence"/>
</dbReference>
<protein>
    <submittedName>
        <fullName evidence="1">DUF1615 domain-containing protein</fullName>
    </submittedName>
</protein>
<dbReference type="Pfam" id="PF07759">
    <property type="entry name" value="DUF1615"/>
    <property type="match status" value="1"/>
</dbReference>
<name>A0ABV7ATD0_9GAMM</name>
<dbReference type="EMBL" id="JBHRSJ010000016">
    <property type="protein sequence ID" value="MFC2972303.1"/>
    <property type="molecule type" value="Genomic_DNA"/>
</dbReference>
<proteinExistence type="predicted"/>
<evidence type="ECO:0000313" key="2">
    <source>
        <dbReference type="Proteomes" id="UP001595457"/>
    </source>
</evidence>
<keyword evidence="2" id="KW-1185">Reference proteome</keyword>
<sequence length="380" mass="41545">MPRSDALLPCSRKALRHLLGTAGIAALLGLAGCATQPAHEEAPAPRPEDVRAKIARLIPAKVPNRQGWATDIQAALAALEIPPSDEHLCSVLAVTEQESTFQVDPPVQGLPGIARKEIDSRAARLHVPGFLVSAALSLDSPNGKTYSQRLSGVRTEKELSAIFDDFIGMVPMGQSLFGRLNPVHTGGPMQVSIAFAEEHAQDYPYPVEGSIRREVFSRRGGLYFGIAHLLDYPARYPEPLYRFADFNAGRYASRNAAFQHAVSRASGIPLALDGDLIRYGSSTPGSTELAVRSLGKRLEMDNAQIRRDLEQGKAPDFEDSRLYRRVFALAEKTARKPLPRALLPGIDLKSPKITRKLTTAWFARRVDERYRGCMGRASSG</sequence>
<dbReference type="InterPro" id="IPR011673">
    <property type="entry name" value="DUF1615"/>
</dbReference>